<keyword evidence="2 5" id="KW-0238">DNA-binding</keyword>
<dbReference type="Pfam" id="PF12833">
    <property type="entry name" value="HTH_18"/>
    <property type="match status" value="1"/>
</dbReference>
<evidence type="ECO:0000259" key="4">
    <source>
        <dbReference type="PROSITE" id="PS01124"/>
    </source>
</evidence>
<gene>
    <name evidence="5" type="ORF">SAMN02910451_00580</name>
</gene>
<dbReference type="Gene3D" id="1.10.10.60">
    <property type="entry name" value="Homeodomain-like"/>
    <property type="match status" value="2"/>
</dbReference>
<dbReference type="InterPro" id="IPR018060">
    <property type="entry name" value="HTH_AraC"/>
</dbReference>
<evidence type="ECO:0000313" key="6">
    <source>
        <dbReference type="Proteomes" id="UP000183047"/>
    </source>
</evidence>
<name>A0A1G5B856_9FIRM</name>
<evidence type="ECO:0000256" key="2">
    <source>
        <dbReference type="ARBA" id="ARBA00023125"/>
    </source>
</evidence>
<dbReference type="AlphaFoldDB" id="A0A1G5B856"/>
<dbReference type="GO" id="GO:0043565">
    <property type="term" value="F:sequence-specific DNA binding"/>
    <property type="evidence" value="ECO:0007669"/>
    <property type="project" value="InterPro"/>
</dbReference>
<accession>A0A1G5B856</accession>
<dbReference type="RefSeq" id="WP_074461355.1">
    <property type="nucleotide sequence ID" value="NZ_FMUR01000004.1"/>
</dbReference>
<dbReference type="PROSITE" id="PS01124">
    <property type="entry name" value="HTH_ARAC_FAMILY_2"/>
    <property type="match status" value="1"/>
</dbReference>
<dbReference type="InterPro" id="IPR009057">
    <property type="entry name" value="Homeodomain-like_sf"/>
</dbReference>
<dbReference type="Pfam" id="PF02311">
    <property type="entry name" value="AraC_binding"/>
    <property type="match status" value="1"/>
</dbReference>
<dbReference type="PANTHER" id="PTHR43280:SF2">
    <property type="entry name" value="HTH-TYPE TRANSCRIPTIONAL REGULATOR EXSA"/>
    <property type="match status" value="1"/>
</dbReference>
<dbReference type="PRINTS" id="PR00032">
    <property type="entry name" value="HTHARAC"/>
</dbReference>
<dbReference type="SMART" id="SM00342">
    <property type="entry name" value="HTH_ARAC"/>
    <property type="match status" value="1"/>
</dbReference>
<dbReference type="InterPro" id="IPR037923">
    <property type="entry name" value="HTH-like"/>
</dbReference>
<dbReference type="InterPro" id="IPR020449">
    <property type="entry name" value="Tscrpt_reg_AraC-type_HTH"/>
</dbReference>
<organism evidence="5 6">
    <name type="scientific">Butyrivibrio hungatei</name>
    <dbReference type="NCBI Taxonomy" id="185008"/>
    <lineage>
        <taxon>Bacteria</taxon>
        <taxon>Bacillati</taxon>
        <taxon>Bacillota</taxon>
        <taxon>Clostridia</taxon>
        <taxon>Lachnospirales</taxon>
        <taxon>Lachnospiraceae</taxon>
        <taxon>Butyrivibrio</taxon>
    </lineage>
</organism>
<evidence type="ECO:0000313" key="5">
    <source>
        <dbReference type="EMBL" id="SCX86309.1"/>
    </source>
</evidence>
<dbReference type="CDD" id="cd02208">
    <property type="entry name" value="cupin_RmlC-like"/>
    <property type="match status" value="1"/>
</dbReference>
<dbReference type="PANTHER" id="PTHR43280">
    <property type="entry name" value="ARAC-FAMILY TRANSCRIPTIONAL REGULATOR"/>
    <property type="match status" value="1"/>
</dbReference>
<keyword evidence="1" id="KW-0805">Transcription regulation</keyword>
<dbReference type="CDD" id="cd00093">
    <property type="entry name" value="HTH_XRE"/>
    <property type="match status" value="1"/>
</dbReference>
<dbReference type="Proteomes" id="UP000183047">
    <property type="component" value="Unassembled WGS sequence"/>
</dbReference>
<keyword evidence="3" id="KW-0804">Transcription</keyword>
<evidence type="ECO:0000256" key="3">
    <source>
        <dbReference type="ARBA" id="ARBA00023163"/>
    </source>
</evidence>
<dbReference type="InterPro" id="IPR018062">
    <property type="entry name" value="HTH_AraC-typ_CS"/>
</dbReference>
<proteinExistence type="predicted"/>
<dbReference type="PROSITE" id="PS00041">
    <property type="entry name" value="HTH_ARAC_FAMILY_1"/>
    <property type="match status" value="1"/>
</dbReference>
<evidence type="ECO:0000256" key="1">
    <source>
        <dbReference type="ARBA" id="ARBA00023015"/>
    </source>
</evidence>
<dbReference type="SUPFAM" id="SSF46689">
    <property type="entry name" value="Homeodomain-like"/>
    <property type="match status" value="2"/>
</dbReference>
<dbReference type="InterPro" id="IPR001387">
    <property type="entry name" value="Cro/C1-type_HTH"/>
</dbReference>
<dbReference type="GO" id="GO:0003700">
    <property type="term" value="F:DNA-binding transcription factor activity"/>
    <property type="evidence" value="ECO:0007669"/>
    <property type="project" value="InterPro"/>
</dbReference>
<reference evidence="6" key="1">
    <citation type="submission" date="2016-10" db="EMBL/GenBank/DDBJ databases">
        <authorList>
            <person name="Varghese N."/>
            <person name="Submissions S."/>
        </authorList>
    </citation>
    <scope>NUCLEOTIDE SEQUENCE [LARGE SCALE GENOMIC DNA]</scope>
    <source>
        <strain evidence="6">XBD2006</strain>
    </source>
</reference>
<dbReference type="SUPFAM" id="SSF51215">
    <property type="entry name" value="Regulatory protein AraC"/>
    <property type="match status" value="1"/>
</dbReference>
<dbReference type="InterPro" id="IPR003313">
    <property type="entry name" value="AraC-bd"/>
</dbReference>
<protein>
    <submittedName>
        <fullName evidence="5">AraC-type DNA-binding protein</fullName>
    </submittedName>
</protein>
<keyword evidence="6" id="KW-1185">Reference proteome</keyword>
<feature type="domain" description="HTH araC/xylS-type" evidence="4">
    <location>
        <begin position="184"/>
        <end position="283"/>
    </location>
</feature>
<dbReference type="EMBL" id="FMUR01000004">
    <property type="protein sequence ID" value="SCX86309.1"/>
    <property type="molecule type" value="Genomic_DNA"/>
</dbReference>
<sequence>MDPSQYETFPFQATHAFNLASGSEDRSFPSHWHSFGEIILVGPGEKNVYKIGQKIYNLVEGDIVLIWPMEMHEIVDADRTRSVILQFSNTIADAVFDFKRIIHYYHNLHVICINTHRELALKLGEIAGKMRDTFISNNNNKEILCTMLLFEFMLILDAHKQELSGELTDSYSSPVTDELYFKMVKVTDYIKNNLTDDNLTQSEMAKRAGISKDYFSRIFKEITGLNYNKWLNLIRVEKAAELMSNDGMSLTEIAMLSGFQSISSFNRVFKEQKNMSPSEYRASFSA</sequence>